<evidence type="ECO:0000313" key="2">
    <source>
        <dbReference type="Proteomes" id="UP001231649"/>
    </source>
</evidence>
<evidence type="ECO:0000313" key="1">
    <source>
        <dbReference type="EMBL" id="KAJ8724231.1"/>
    </source>
</evidence>
<dbReference type="Proteomes" id="UP001231649">
    <property type="component" value="Chromosome 8"/>
</dbReference>
<dbReference type="EMBL" id="CM056784">
    <property type="protein sequence ID" value="KAJ8724231.1"/>
    <property type="molecule type" value="Genomic_DNA"/>
</dbReference>
<reference evidence="1" key="1">
    <citation type="submission" date="2023-03" db="EMBL/GenBank/DDBJ databases">
        <title>Chromosome-level genomes of two armyworms, Mythimna separata and Mythimna loreyi, provide insights into the biosynthesis and reception of sex pheromones.</title>
        <authorList>
            <person name="Zhao H."/>
        </authorList>
    </citation>
    <scope>NUCLEOTIDE SEQUENCE</scope>
    <source>
        <strain evidence="1">BeijingLab</strain>
    </source>
</reference>
<keyword evidence="2" id="KW-1185">Reference proteome</keyword>
<comment type="caution">
    <text evidence="1">The sequence shown here is derived from an EMBL/GenBank/DDBJ whole genome shotgun (WGS) entry which is preliminary data.</text>
</comment>
<gene>
    <name evidence="1" type="ORF">PYW08_015705</name>
</gene>
<protein>
    <submittedName>
        <fullName evidence="1">Uncharacterized protein</fullName>
    </submittedName>
</protein>
<organism evidence="1 2">
    <name type="scientific">Mythimna loreyi</name>
    <dbReference type="NCBI Taxonomy" id="667449"/>
    <lineage>
        <taxon>Eukaryota</taxon>
        <taxon>Metazoa</taxon>
        <taxon>Ecdysozoa</taxon>
        <taxon>Arthropoda</taxon>
        <taxon>Hexapoda</taxon>
        <taxon>Insecta</taxon>
        <taxon>Pterygota</taxon>
        <taxon>Neoptera</taxon>
        <taxon>Endopterygota</taxon>
        <taxon>Lepidoptera</taxon>
        <taxon>Glossata</taxon>
        <taxon>Ditrysia</taxon>
        <taxon>Noctuoidea</taxon>
        <taxon>Noctuidae</taxon>
        <taxon>Noctuinae</taxon>
        <taxon>Hadenini</taxon>
        <taxon>Mythimna</taxon>
    </lineage>
</organism>
<sequence>MDSKFYKYCAVPLCHNTTIRTPQKLFVHVPKQKEIRKQWFQLARRDKPLTAQNVYYCEDHFDMPNDMENFMEYHIMGTTSQIRMKPGCLPTKFHCQPDRKRVSVLNKPTTAKRQRKYLIEECLKKEEDSVVLQRNDESSEVPSGSSEVQQPEVQQQPTGDKKINIGVQFNFRSKYRSKYTQTELNLRTKQTSPIKISSTSVSTSPFKIYPLKPNVKAKPSRSNAQKLFKECDGSDSDLSLYTPSLAHSNSSPSLHSLQLPSDCSSYGQDSKQKNEEDARLSLKVIVNKIEKNPLFYIGIPKNCYFLIKFINECTQIPEQRILLCLKKIRLNNTFLELGDDFAITKSYAGRIFMENIPIIANFMRQFLVKLEEFSIKRTLPISFRHNYYNVSCIIDCLEIEIEKPSKAIHQALTWSEYKKANTIKYLISSTPNGLVNYISPGYGGRVSDTCLVETCNFLNCLPCGSTVMADRGFKYIEPLLNQVGCQLVRPPSVESGAKLSKTEVKLTKQIASLRIHIERVIRRLREFGMLKLHSCVNSQLNGRLDNVIVIACGLINLQNSLIRK</sequence>
<name>A0ACC2QSL1_9NEOP</name>
<proteinExistence type="predicted"/>
<accession>A0ACC2QSL1</accession>